<proteinExistence type="predicted"/>
<accession>A0A7W4YIE0</accession>
<dbReference type="SMART" id="SM00354">
    <property type="entry name" value="HTH_LACI"/>
    <property type="match status" value="1"/>
</dbReference>
<dbReference type="Proteomes" id="UP000538196">
    <property type="component" value="Unassembled WGS sequence"/>
</dbReference>
<protein>
    <submittedName>
        <fullName evidence="5">DNA-binding LacI/PurR family transcriptional regulator</fullName>
    </submittedName>
</protein>
<dbReference type="Pfam" id="PF13377">
    <property type="entry name" value="Peripla_BP_3"/>
    <property type="match status" value="1"/>
</dbReference>
<dbReference type="CDD" id="cd06267">
    <property type="entry name" value="PBP1_LacI_sugar_binding-like"/>
    <property type="match status" value="1"/>
</dbReference>
<keyword evidence="1" id="KW-0805">Transcription regulation</keyword>
<evidence type="ECO:0000313" key="5">
    <source>
        <dbReference type="EMBL" id="MBB2965750.1"/>
    </source>
</evidence>
<dbReference type="Gene3D" id="3.40.50.2300">
    <property type="match status" value="2"/>
</dbReference>
<sequence>MAGVRLQDVAELAGVSMKTVSNVVHEYPHVSDRMRERVQKAIDELGYRPNLLGRRLATGRTGLLALAFADVTLPYFAELARRVSDVAEEQGYRVLLEQTDATLEGERAAVSGIEAGMVDGMIFQPSVMSSAELAQTRSSLPMVILGEGAAPLSIDRVMIDNIAAAREATAHLLSLGRRRIAFAGHEPERLSRTSELRIAGYQSALEDAGITPDPDLLIPSNAISPVDGAAAIGAALDAGLRIDAIMCRDDLAAIGALRALQERGLRVPEDVAITGWDNTLMTAVTFPSITTVAPDLTALATQAIAMLVERIDGLGSMGRHVLVDHRLVTRESAPAA</sequence>
<organism evidence="5 6">
    <name type="scientific">Leifsonia aquatica</name>
    <name type="common">Corynebacterium aquaticum</name>
    <dbReference type="NCBI Taxonomy" id="144185"/>
    <lineage>
        <taxon>Bacteria</taxon>
        <taxon>Bacillati</taxon>
        <taxon>Actinomycetota</taxon>
        <taxon>Actinomycetes</taxon>
        <taxon>Micrococcales</taxon>
        <taxon>Microbacteriaceae</taxon>
        <taxon>Leifsonia</taxon>
    </lineage>
</organism>
<dbReference type="Pfam" id="PF00356">
    <property type="entry name" value="LacI"/>
    <property type="match status" value="1"/>
</dbReference>
<dbReference type="SUPFAM" id="SSF53822">
    <property type="entry name" value="Periplasmic binding protein-like I"/>
    <property type="match status" value="1"/>
</dbReference>
<dbReference type="PANTHER" id="PTHR30146">
    <property type="entry name" value="LACI-RELATED TRANSCRIPTIONAL REPRESSOR"/>
    <property type="match status" value="1"/>
</dbReference>
<dbReference type="Gene3D" id="1.10.260.40">
    <property type="entry name" value="lambda repressor-like DNA-binding domains"/>
    <property type="match status" value="1"/>
</dbReference>
<dbReference type="EMBL" id="JACHVP010000001">
    <property type="protein sequence ID" value="MBB2965750.1"/>
    <property type="molecule type" value="Genomic_DNA"/>
</dbReference>
<keyword evidence="2 5" id="KW-0238">DNA-binding</keyword>
<feature type="domain" description="HTH lacI-type" evidence="4">
    <location>
        <begin position="4"/>
        <end position="58"/>
    </location>
</feature>
<keyword evidence="3" id="KW-0804">Transcription</keyword>
<dbReference type="PROSITE" id="PS50932">
    <property type="entry name" value="HTH_LACI_2"/>
    <property type="match status" value="1"/>
</dbReference>
<evidence type="ECO:0000256" key="3">
    <source>
        <dbReference type="ARBA" id="ARBA00023163"/>
    </source>
</evidence>
<dbReference type="GO" id="GO:0003700">
    <property type="term" value="F:DNA-binding transcription factor activity"/>
    <property type="evidence" value="ECO:0007669"/>
    <property type="project" value="TreeGrafter"/>
</dbReference>
<evidence type="ECO:0000256" key="2">
    <source>
        <dbReference type="ARBA" id="ARBA00023125"/>
    </source>
</evidence>
<name>A0A7W4YIE0_LEIAQ</name>
<evidence type="ECO:0000313" key="6">
    <source>
        <dbReference type="Proteomes" id="UP000538196"/>
    </source>
</evidence>
<keyword evidence="6" id="KW-1185">Reference proteome</keyword>
<dbReference type="SUPFAM" id="SSF47413">
    <property type="entry name" value="lambda repressor-like DNA-binding domains"/>
    <property type="match status" value="1"/>
</dbReference>
<gene>
    <name evidence="5" type="ORF">FHX33_000482</name>
</gene>
<dbReference type="InterPro" id="IPR028082">
    <property type="entry name" value="Peripla_BP_I"/>
</dbReference>
<dbReference type="InterPro" id="IPR046335">
    <property type="entry name" value="LacI/GalR-like_sensor"/>
</dbReference>
<dbReference type="CDD" id="cd01392">
    <property type="entry name" value="HTH_LacI"/>
    <property type="match status" value="1"/>
</dbReference>
<dbReference type="InterPro" id="IPR010982">
    <property type="entry name" value="Lambda_DNA-bd_dom_sf"/>
</dbReference>
<dbReference type="PANTHER" id="PTHR30146:SF109">
    <property type="entry name" value="HTH-TYPE TRANSCRIPTIONAL REGULATOR GALS"/>
    <property type="match status" value="1"/>
</dbReference>
<dbReference type="PROSITE" id="PS00356">
    <property type="entry name" value="HTH_LACI_1"/>
    <property type="match status" value="1"/>
</dbReference>
<evidence type="ECO:0000256" key="1">
    <source>
        <dbReference type="ARBA" id="ARBA00023015"/>
    </source>
</evidence>
<dbReference type="AlphaFoldDB" id="A0A7W4YIE0"/>
<reference evidence="5 6" key="1">
    <citation type="submission" date="2020-08" db="EMBL/GenBank/DDBJ databases">
        <title>Sequencing the genomes of 1000 actinobacteria strains.</title>
        <authorList>
            <person name="Klenk H.-P."/>
        </authorList>
    </citation>
    <scope>NUCLEOTIDE SEQUENCE [LARGE SCALE GENOMIC DNA]</scope>
    <source>
        <strain evidence="5 6">DSM 20146</strain>
    </source>
</reference>
<dbReference type="RefSeq" id="WP_155829135.1">
    <property type="nucleotide sequence ID" value="NZ_JACHVP010000001.1"/>
</dbReference>
<comment type="caution">
    <text evidence="5">The sequence shown here is derived from an EMBL/GenBank/DDBJ whole genome shotgun (WGS) entry which is preliminary data.</text>
</comment>
<dbReference type="GO" id="GO:0000976">
    <property type="term" value="F:transcription cis-regulatory region binding"/>
    <property type="evidence" value="ECO:0007669"/>
    <property type="project" value="TreeGrafter"/>
</dbReference>
<dbReference type="InterPro" id="IPR000843">
    <property type="entry name" value="HTH_LacI"/>
</dbReference>
<evidence type="ECO:0000259" key="4">
    <source>
        <dbReference type="PROSITE" id="PS50932"/>
    </source>
</evidence>